<evidence type="ECO:0000256" key="2">
    <source>
        <dbReference type="ARBA" id="ARBA00022614"/>
    </source>
</evidence>
<feature type="transmembrane region" description="Helical" evidence="6">
    <location>
        <begin position="212"/>
        <end position="236"/>
    </location>
</feature>
<evidence type="ECO:0000259" key="8">
    <source>
        <dbReference type="SMART" id="SM00013"/>
    </source>
</evidence>
<dbReference type="GeneID" id="109465205"/>
<dbReference type="InterPro" id="IPR000372">
    <property type="entry name" value="LRRNT"/>
</dbReference>
<gene>
    <name evidence="11" type="primary">LOC109465205</name>
</gene>
<accession>A0A6P4XMQ3</accession>
<comment type="subcellular location">
    <subcellularLocation>
        <location evidence="1">Membrane</location>
        <topology evidence="1">Single-pass type I membrane protein</topology>
    </subcellularLocation>
</comment>
<evidence type="ECO:0000256" key="3">
    <source>
        <dbReference type="ARBA" id="ARBA00022729"/>
    </source>
</evidence>
<evidence type="ECO:0000259" key="9">
    <source>
        <dbReference type="SMART" id="SM00082"/>
    </source>
</evidence>
<dbReference type="PANTHER" id="PTHR24369">
    <property type="entry name" value="ANTIGEN BSP, PUTATIVE-RELATED"/>
    <property type="match status" value="1"/>
</dbReference>
<evidence type="ECO:0000313" key="11">
    <source>
        <dbReference type="RefSeq" id="XP_019617910.1"/>
    </source>
</evidence>
<dbReference type="SMART" id="SM00013">
    <property type="entry name" value="LRRNT"/>
    <property type="match status" value="1"/>
</dbReference>
<dbReference type="Proteomes" id="UP000515135">
    <property type="component" value="Unplaced"/>
</dbReference>
<evidence type="ECO:0000256" key="5">
    <source>
        <dbReference type="ARBA" id="ARBA00023157"/>
    </source>
</evidence>
<keyword evidence="4" id="KW-0677">Repeat</keyword>
<dbReference type="InterPro" id="IPR036116">
    <property type="entry name" value="FN3_sf"/>
</dbReference>
<keyword evidence="6" id="KW-0812">Transmembrane</keyword>
<proteinExistence type="predicted"/>
<dbReference type="Pfam" id="PF13855">
    <property type="entry name" value="LRR_8"/>
    <property type="match status" value="1"/>
</dbReference>
<dbReference type="InterPro" id="IPR050541">
    <property type="entry name" value="LRR_TM_domain-containing"/>
</dbReference>
<dbReference type="InterPro" id="IPR003591">
    <property type="entry name" value="Leu-rich_rpt_typical-subtyp"/>
</dbReference>
<feature type="domain" description="LRRCT" evidence="9">
    <location>
        <begin position="151"/>
        <end position="202"/>
    </location>
</feature>
<evidence type="ECO:0000256" key="7">
    <source>
        <dbReference type="SAM" id="SignalP"/>
    </source>
</evidence>
<keyword evidence="5" id="KW-1015">Disulfide bond</keyword>
<keyword evidence="3 7" id="KW-0732">Signal</keyword>
<keyword evidence="6" id="KW-1133">Transmembrane helix</keyword>
<dbReference type="InterPro" id="IPR001611">
    <property type="entry name" value="Leu-rich_rpt"/>
</dbReference>
<dbReference type="InterPro" id="IPR032675">
    <property type="entry name" value="LRR_dom_sf"/>
</dbReference>
<dbReference type="OrthoDB" id="72369at2759"/>
<dbReference type="Gene3D" id="3.80.10.10">
    <property type="entry name" value="Ribonuclease Inhibitor"/>
    <property type="match status" value="1"/>
</dbReference>
<sequence>MASSNMASGRSMTSARFCVFLVTLVVTMGVVKTTAVRCPEVCDCTPDVGGQDVACIGYNLQTIPEGLPEDTVELNIRNNDIEILDLESLKTLSRLEGLDVSSNKIKTIRGTFEDFPKLSQVQLYDNELTTLSPSTFGKAATRMHYVSLFDNPWNCDCNLVWMKREMDSKNYSLSSQLVQCDTPEELHGNYTADIDVDKFVCKQFPGLPLQTVLMSAIIPSAVFVLAVIVATAFYCYRRRDREEPLPAPHPETGPVGSRYDDPLLPGDQNIDDIEQQIANNEYAQNADNDRVVPVPDGGLDCAPIVPDIKTTPTFSFLECVPTTSTITLEWRFQHGRQPKSCELYDGKVWTNRTIQQDHEGRWRTFIDNVKPDTEFSFQVRGIFGGQQGRISEPMTLQTPLTDNLQKECEEGCTARQFLKDFCILGDKTYANWMEKLCKTLEGTWALTGWLLERDAEPGTFKLDNLDYQKKYCKKLILVFGESSDQTMYEELNLKAAVTGFLMDTKRGDEQRLIPIKMSSEVDLPDYMSPLEELTFKNNKYFWSRLITGLTDKHACVFDDGEVKTPNSVSV</sequence>
<evidence type="ECO:0000313" key="10">
    <source>
        <dbReference type="Proteomes" id="UP000515135"/>
    </source>
</evidence>
<protein>
    <submittedName>
        <fullName evidence="11">Uncharacterized protein LOC109465205</fullName>
    </submittedName>
</protein>
<dbReference type="SUPFAM" id="SSF52058">
    <property type="entry name" value="L domain-like"/>
    <property type="match status" value="1"/>
</dbReference>
<dbReference type="InterPro" id="IPR000483">
    <property type="entry name" value="Cys-rich_flank_reg_C"/>
</dbReference>
<feature type="chain" id="PRO_5028365850" evidence="7">
    <location>
        <begin position="34"/>
        <end position="570"/>
    </location>
</feature>
<feature type="domain" description="LRRNT" evidence="8">
    <location>
        <begin position="37"/>
        <end position="73"/>
    </location>
</feature>
<dbReference type="PANTHER" id="PTHR24369:SF210">
    <property type="entry name" value="CHAOPTIN-RELATED"/>
    <property type="match status" value="1"/>
</dbReference>
<keyword evidence="6" id="KW-0472">Membrane</keyword>
<keyword evidence="10" id="KW-1185">Reference proteome</keyword>
<dbReference type="GO" id="GO:0005886">
    <property type="term" value="C:plasma membrane"/>
    <property type="evidence" value="ECO:0007669"/>
    <property type="project" value="TreeGrafter"/>
</dbReference>
<evidence type="ECO:0000256" key="4">
    <source>
        <dbReference type="ARBA" id="ARBA00022737"/>
    </source>
</evidence>
<dbReference type="SMART" id="SM00082">
    <property type="entry name" value="LRRCT"/>
    <property type="match status" value="1"/>
</dbReference>
<dbReference type="InterPro" id="IPR035897">
    <property type="entry name" value="Toll_tir_struct_dom_sf"/>
</dbReference>
<dbReference type="Gene3D" id="3.40.50.10140">
    <property type="entry name" value="Toll/interleukin-1 receptor homology (TIR) domain"/>
    <property type="match status" value="1"/>
</dbReference>
<dbReference type="SUPFAM" id="SSF49265">
    <property type="entry name" value="Fibronectin type III"/>
    <property type="match status" value="1"/>
</dbReference>
<evidence type="ECO:0000256" key="6">
    <source>
        <dbReference type="SAM" id="Phobius"/>
    </source>
</evidence>
<keyword evidence="2" id="KW-0433">Leucine-rich repeat</keyword>
<dbReference type="SMART" id="SM00369">
    <property type="entry name" value="LRR_TYP"/>
    <property type="match status" value="2"/>
</dbReference>
<dbReference type="KEGG" id="bbel:109465205"/>
<dbReference type="RefSeq" id="XP_019617910.1">
    <property type="nucleotide sequence ID" value="XM_019762351.1"/>
</dbReference>
<reference evidence="11" key="1">
    <citation type="submission" date="2025-08" db="UniProtKB">
        <authorList>
            <consortium name="RefSeq"/>
        </authorList>
    </citation>
    <scope>IDENTIFICATION</scope>
    <source>
        <tissue evidence="11">Gonad</tissue>
    </source>
</reference>
<organism evidence="10 11">
    <name type="scientific">Branchiostoma belcheri</name>
    <name type="common">Amphioxus</name>
    <dbReference type="NCBI Taxonomy" id="7741"/>
    <lineage>
        <taxon>Eukaryota</taxon>
        <taxon>Metazoa</taxon>
        <taxon>Chordata</taxon>
        <taxon>Cephalochordata</taxon>
        <taxon>Leptocardii</taxon>
        <taxon>Amphioxiformes</taxon>
        <taxon>Branchiostomatidae</taxon>
        <taxon>Branchiostoma</taxon>
    </lineage>
</organism>
<feature type="signal peptide" evidence="7">
    <location>
        <begin position="1"/>
        <end position="33"/>
    </location>
</feature>
<dbReference type="AlphaFoldDB" id="A0A6P4XMQ3"/>
<evidence type="ECO:0000256" key="1">
    <source>
        <dbReference type="ARBA" id="ARBA00004479"/>
    </source>
</evidence>
<name>A0A6P4XMQ3_BRABE</name>
<dbReference type="SUPFAM" id="SSF52200">
    <property type="entry name" value="Toll/Interleukin receptor TIR domain"/>
    <property type="match status" value="1"/>
</dbReference>